<evidence type="ECO:0000256" key="5">
    <source>
        <dbReference type="ARBA" id="ARBA00022723"/>
    </source>
</evidence>
<comment type="cofactor">
    <cofactor evidence="1">
        <name>[4Fe-4S] cluster</name>
        <dbReference type="ChEBI" id="CHEBI:49883"/>
    </cofactor>
</comment>
<name>A0A1H4DPK9_9BACT</name>
<evidence type="ECO:0000256" key="8">
    <source>
        <dbReference type="ARBA" id="ARBA00023014"/>
    </source>
</evidence>
<dbReference type="RefSeq" id="WP_092350379.1">
    <property type="nucleotide sequence ID" value="NZ_FNQN01000011.1"/>
</dbReference>
<dbReference type="PANTHER" id="PTHR39163">
    <property type="entry name" value="FERREDOXIN"/>
    <property type="match status" value="1"/>
</dbReference>
<evidence type="ECO:0000256" key="2">
    <source>
        <dbReference type="ARBA" id="ARBA00003532"/>
    </source>
</evidence>
<sequence length="64" mass="6882">MAKTAFVDTDECIGCELCATNCPGAFRMNDDGKAECYDSSGASEEEIQSEAIDVCPVGCIHWQD</sequence>
<dbReference type="PROSITE" id="PS00198">
    <property type="entry name" value="4FE4S_FER_1"/>
    <property type="match status" value="1"/>
</dbReference>
<evidence type="ECO:0000313" key="12">
    <source>
        <dbReference type="Proteomes" id="UP000199409"/>
    </source>
</evidence>
<gene>
    <name evidence="11" type="ORF">SAMN05660420_03042</name>
</gene>
<evidence type="ECO:0000256" key="1">
    <source>
        <dbReference type="ARBA" id="ARBA00001966"/>
    </source>
</evidence>
<dbReference type="GO" id="GO:0009055">
    <property type="term" value="F:electron transfer activity"/>
    <property type="evidence" value="ECO:0007669"/>
    <property type="project" value="UniProtKB-UniRule"/>
</dbReference>
<keyword evidence="3 9" id="KW-0813">Transport</keyword>
<dbReference type="InterPro" id="IPR017896">
    <property type="entry name" value="4Fe4S_Fe-S-bd"/>
</dbReference>
<keyword evidence="6 9" id="KW-0249">Electron transport</keyword>
<evidence type="ECO:0000256" key="9">
    <source>
        <dbReference type="RuleBase" id="RU368020"/>
    </source>
</evidence>
<organism evidence="11 12">
    <name type="scientific">Desulfuromusa kysingii</name>
    <dbReference type="NCBI Taxonomy" id="37625"/>
    <lineage>
        <taxon>Bacteria</taxon>
        <taxon>Pseudomonadati</taxon>
        <taxon>Thermodesulfobacteriota</taxon>
        <taxon>Desulfuromonadia</taxon>
        <taxon>Desulfuromonadales</taxon>
        <taxon>Geopsychrobacteraceae</taxon>
        <taxon>Desulfuromusa</taxon>
    </lineage>
</organism>
<dbReference type="PANTHER" id="PTHR39163:SF1">
    <property type="entry name" value="FERREDOXIN"/>
    <property type="match status" value="1"/>
</dbReference>
<keyword evidence="12" id="KW-1185">Reference proteome</keyword>
<dbReference type="AlphaFoldDB" id="A0A1H4DPK9"/>
<protein>
    <recommendedName>
        <fullName evidence="9">Ferredoxin</fullName>
    </recommendedName>
</protein>
<dbReference type="GO" id="GO:0005506">
    <property type="term" value="F:iron ion binding"/>
    <property type="evidence" value="ECO:0007669"/>
    <property type="project" value="UniProtKB-UniRule"/>
</dbReference>
<dbReference type="Pfam" id="PF13370">
    <property type="entry name" value="Fer4_13"/>
    <property type="match status" value="1"/>
</dbReference>
<comment type="function">
    <text evidence="2 9">Ferredoxins are iron-sulfur proteins that transfer electrons in a wide variety of metabolic reactions.</text>
</comment>
<dbReference type="InterPro" id="IPR001080">
    <property type="entry name" value="3Fe4S_ferredoxin"/>
</dbReference>
<keyword evidence="4" id="KW-0004">4Fe-4S</keyword>
<dbReference type="GO" id="GO:0051539">
    <property type="term" value="F:4 iron, 4 sulfur cluster binding"/>
    <property type="evidence" value="ECO:0007669"/>
    <property type="project" value="UniProtKB-KW"/>
</dbReference>
<feature type="domain" description="4Fe-4S ferredoxin-type" evidence="10">
    <location>
        <begin position="3"/>
        <end position="31"/>
    </location>
</feature>
<keyword evidence="8 9" id="KW-0411">Iron-sulfur</keyword>
<reference evidence="11 12" key="1">
    <citation type="submission" date="2016-10" db="EMBL/GenBank/DDBJ databases">
        <authorList>
            <person name="de Groot N.N."/>
        </authorList>
    </citation>
    <scope>NUCLEOTIDE SEQUENCE [LARGE SCALE GENOMIC DNA]</scope>
    <source>
        <strain evidence="11 12">DSM 7343</strain>
    </source>
</reference>
<accession>A0A1H4DPK9</accession>
<evidence type="ECO:0000256" key="7">
    <source>
        <dbReference type="ARBA" id="ARBA00023004"/>
    </source>
</evidence>
<evidence type="ECO:0000256" key="3">
    <source>
        <dbReference type="ARBA" id="ARBA00022448"/>
    </source>
</evidence>
<dbReference type="InterPro" id="IPR017900">
    <property type="entry name" value="4Fe4S_Fe_S_CS"/>
</dbReference>
<dbReference type="SUPFAM" id="SSF54862">
    <property type="entry name" value="4Fe-4S ferredoxins"/>
    <property type="match status" value="1"/>
</dbReference>
<keyword evidence="7 9" id="KW-0408">Iron</keyword>
<dbReference type="Proteomes" id="UP000199409">
    <property type="component" value="Unassembled WGS sequence"/>
</dbReference>
<dbReference type="STRING" id="37625.SAMN05660420_03042"/>
<keyword evidence="5 9" id="KW-0479">Metal-binding</keyword>
<dbReference type="PROSITE" id="PS51379">
    <property type="entry name" value="4FE4S_FER_2"/>
    <property type="match status" value="1"/>
</dbReference>
<dbReference type="EMBL" id="FNQN01000011">
    <property type="protein sequence ID" value="SEA74695.1"/>
    <property type="molecule type" value="Genomic_DNA"/>
</dbReference>
<evidence type="ECO:0000259" key="10">
    <source>
        <dbReference type="PROSITE" id="PS51379"/>
    </source>
</evidence>
<evidence type="ECO:0000313" key="11">
    <source>
        <dbReference type="EMBL" id="SEA74695.1"/>
    </source>
</evidence>
<dbReference type="OrthoDB" id="9803319at2"/>
<dbReference type="InterPro" id="IPR052395">
    <property type="entry name" value="ET_Ferredoxin"/>
</dbReference>
<dbReference type="Gene3D" id="3.30.70.20">
    <property type="match status" value="1"/>
</dbReference>
<evidence type="ECO:0000256" key="4">
    <source>
        <dbReference type="ARBA" id="ARBA00022485"/>
    </source>
</evidence>
<proteinExistence type="predicted"/>
<evidence type="ECO:0000256" key="6">
    <source>
        <dbReference type="ARBA" id="ARBA00022982"/>
    </source>
</evidence>
<dbReference type="PRINTS" id="PR00352">
    <property type="entry name" value="3FE4SFRDOXIN"/>
</dbReference>